<evidence type="ECO:0000313" key="2">
    <source>
        <dbReference type="Proteomes" id="UP001197093"/>
    </source>
</evidence>
<dbReference type="PANTHER" id="PTHR47779:SF1">
    <property type="entry name" value="SYNTHASE (CCG-9), PUTATIVE (AFU_ORTHOLOGUE AFUA_3G12100)-RELATED"/>
    <property type="match status" value="1"/>
</dbReference>
<dbReference type="Proteomes" id="UP001197093">
    <property type="component" value="Unassembled WGS sequence"/>
</dbReference>
<evidence type="ECO:0000313" key="1">
    <source>
        <dbReference type="EMBL" id="KAG7293971.1"/>
    </source>
</evidence>
<dbReference type="InterPro" id="IPR052078">
    <property type="entry name" value="Trehalose_Metab_GTase"/>
</dbReference>
<comment type="caution">
    <text evidence="1">The sequence shown here is derived from an EMBL/GenBank/DDBJ whole genome shotgun (WGS) entry which is preliminary data.</text>
</comment>
<dbReference type="AlphaFoldDB" id="A0AAD4I3T8"/>
<gene>
    <name evidence="1" type="ORF">NEMBOFW57_004032</name>
</gene>
<organism evidence="1 2">
    <name type="scientific">Staphylotrichum longicolle</name>
    <dbReference type="NCBI Taxonomy" id="669026"/>
    <lineage>
        <taxon>Eukaryota</taxon>
        <taxon>Fungi</taxon>
        <taxon>Dikarya</taxon>
        <taxon>Ascomycota</taxon>
        <taxon>Pezizomycotina</taxon>
        <taxon>Sordariomycetes</taxon>
        <taxon>Sordariomycetidae</taxon>
        <taxon>Sordariales</taxon>
        <taxon>Chaetomiaceae</taxon>
        <taxon>Staphylotrichum</taxon>
    </lineage>
</organism>
<proteinExistence type="predicted"/>
<accession>A0AAD4I3T8</accession>
<sequence>MAFEKGRKFSTGTSVHRKRQMSTLVEREGHFGLALTTLYLGISAVFSDDHTAVVALAIHDTVYLVDFSVKYIMLDDAMKMGADSIADYVVAEVERYEHENFSKFIGAGLPTTFKTMSPTLCSRLWLELDIVPIVMRPDDEHKEQSFWDVKCVDEQADSMAWKCVINFGPFLVPLLQVGWRGIVQTDAGFRAYLTTV</sequence>
<name>A0AAD4I3T8_9PEZI</name>
<reference evidence="1" key="1">
    <citation type="submission" date="2023-02" db="EMBL/GenBank/DDBJ databases">
        <authorList>
            <person name="Palmer J.M."/>
        </authorList>
    </citation>
    <scope>NUCLEOTIDE SEQUENCE</scope>
    <source>
        <strain evidence="1">FW57</strain>
    </source>
</reference>
<dbReference type="EMBL" id="JAHCVI010000001">
    <property type="protein sequence ID" value="KAG7293971.1"/>
    <property type="molecule type" value="Genomic_DNA"/>
</dbReference>
<dbReference type="PANTHER" id="PTHR47779">
    <property type="entry name" value="SYNTHASE (CCG-9), PUTATIVE (AFU_ORTHOLOGUE AFUA_3G12100)-RELATED"/>
    <property type="match status" value="1"/>
</dbReference>
<keyword evidence="2" id="KW-1185">Reference proteome</keyword>
<protein>
    <submittedName>
        <fullName evidence="1">Uncharacterized protein</fullName>
    </submittedName>
</protein>